<proteinExistence type="predicted"/>
<dbReference type="Pfam" id="PF25019">
    <property type="entry name" value="LRR_R13L1-DRL21"/>
    <property type="match status" value="1"/>
</dbReference>
<dbReference type="AlphaFoldDB" id="A0A8N4ICK7"/>
<accession>A0A8N4ICK7</accession>
<evidence type="ECO:0000313" key="3">
    <source>
        <dbReference type="Proteomes" id="UP000504607"/>
    </source>
</evidence>
<dbReference type="PANTHER" id="PTHR47186:SF3">
    <property type="entry name" value="OS09G0267800 PROTEIN"/>
    <property type="match status" value="1"/>
</dbReference>
<dbReference type="Gene3D" id="3.80.10.10">
    <property type="entry name" value="Ribonuclease Inhibitor"/>
    <property type="match status" value="3"/>
</dbReference>
<feature type="domain" description="Disease resistance protein At4g27190-like leucine-rich repeats" evidence="1">
    <location>
        <begin position="212"/>
        <end position="351"/>
    </location>
</feature>
<evidence type="ECO:0000259" key="2">
    <source>
        <dbReference type="Pfam" id="PF25019"/>
    </source>
</evidence>
<dbReference type="Pfam" id="PF23247">
    <property type="entry name" value="LRR_RPS2"/>
    <property type="match status" value="1"/>
</dbReference>
<dbReference type="OrthoDB" id="689698at2759"/>
<feature type="domain" description="R13L1/DRL21-like LRR repeat region" evidence="2">
    <location>
        <begin position="61"/>
        <end position="189"/>
    </location>
</feature>
<organism evidence="3 4">
    <name type="scientific">Elaeis guineensis var. tenera</name>
    <name type="common">Oil palm</name>
    <dbReference type="NCBI Taxonomy" id="51953"/>
    <lineage>
        <taxon>Eukaryota</taxon>
        <taxon>Viridiplantae</taxon>
        <taxon>Streptophyta</taxon>
        <taxon>Embryophyta</taxon>
        <taxon>Tracheophyta</taxon>
        <taxon>Spermatophyta</taxon>
        <taxon>Magnoliopsida</taxon>
        <taxon>Liliopsida</taxon>
        <taxon>Arecaceae</taxon>
        <taxon>Arecoideae</taxon>
        <taxon>Cocoseae</taxon>
        <taxon>Elaeidinae</taxon>
        <taxon>Elaeis</taxon>
    </lineage>
</organism>
<evidence type="ECO:0000313" key="4">
    <source>
        <dbReference type="RefSeq" id="XP_029124422.1"/>
    </source>
</evidence>
<dbReference type="SUPFAM" id="SSF52058">
    <property type="entry name" value="L domain-like"/>
    <property type="match status" value="2"/>
</dbReference>
<dbReference type="InterPro" id="IPR032675">
    <property type="entry name" value="LRR_dom_sf"/>
</dbReference>
<sequence>MIVLGLHPSTESINKDLRSLINLRHLILPLEVIPTIAEIGKLTSLQNLDEFHVREGNGYKIGELKHLRELHGELRIKNLENVRSYEDALEAELLNKKHLHSLLLQWDSDSNSTPEVAEKVIDGLQPHSSLENLEIIGYSGALSPCRLETQDLAMLEFITSITLSNCKNLQLLPPLEKLPFLKFLSLANMRALTEVGHSFRMCDMVTAFPRLEVLNFSSMPHLEKWCGVEDGPWFPCLKDLYIEDCSGLVALRRLPHSLERLETSNVGLITLPRLWQCQNNDCKNRSRSNLHHLMLWSCPKLTSLARGLLQHTDHFMDVEELIIDGCKELVHLPVEGFQKLVSLRSLKIRKCPRLQRHNAPRDDFFLPSSVQNISMEDCGEIDASLPGAMEHLAYLSELTLSECTSITSLPSAEVCKHSSHSKRLEIRECPKLAGAVAAAPPLTSDPAKGAAVGSSLSLDILEVDDPSLLHLEPLRSLASIQHVELLDCSQLTSLPEEWLSQVRSSLQRLRLCKAVSLRFLPVSLKQLSSLRELELDGFPLLQSLPEMPNSLKTLCIRDCDSKLEDHLLGQDWNRIANWNSSPEICQAKIFSRNEAHRN</sequence>
<gene>
    <name evidence="4" type="primary">LOC105058271</name>
</gene>
<dbReference type="InterPro" id="IPR056789">
    <property type="entry name" value="LRR_R13L1-DRL21"/>
</dbReference>
<dbReference type="RefSeq" id="XP_029124422.1">
    <property type="nucleotide sequence ID" value="XM_029268589.1"/>
</dbReference>
<dbReference type="PANTHER" id="PTHR47186">
    <property type="entry name" value="LEUCINE-RICH REPEAT-CONTAINING PROTEIN 57"/>
    <property type="match status" value="1"/>
</dbReference>
<dbReference type="SUPFAM" id="SSF52047">
    <property type="entry name" value="RNI-like"/>
    <property type="match status" value="1"/>
</dbReference>
<dbReference type="KEGG" id="egu:105058271"/>
<evidence type="ECO:0000259" key="1">
    <source>
        <dbReference type="Pfam" id="PF23247"/>
    </source>
</evidence>
<name>A0A8N4ICK7_ELAGV</name>
<keyword evidence="3" id="KW-1185">Reference proteome</keyword>
<dbReference type="Proteomes" id="UP000504607">
    <property type="component" value="Chromosome 15"/>
</dbReference>
<dbReference type="InterPro" id="IPR057135">
    <property type="entry name" value="At4g27190-like_LRR"/>
</dbReference>
<protein>
    <submittedName>
        <fullName evidence="4">Probable disease resistance protein At4g19520</fullName>
    </submittedName>
</protein>
<reference evidence="4" key="1">
    <citation type="submission" date="2025-08" db="UniProtKB">
        <authorList>
            <consortium name="RefSeq"/>
        </authorList>
    </citation>
    <scope>IDENTIFICATION</scope>
</reference>